<dbReference type="AlphaFoldDB" id="A0A0F9MY82"/>
<gene>
    <name evidence="2" type="ORF">LCGC14_1018380</name>
</gene>
<protein>
    <submittedName>
        <fullName evidence="2">Uncharacterized protein</fullName>
    </submittedName>
</protein>
<dbReference type="EMBL" id="LAZR01004051">
    <property type="protein sequence ID" value="KKN12260.1"/>
    <property type="molecule type" value="Genomic_DNA"/>
</dbReference>
<proteinExistence type="predicted"/>
<reference evidence="2" key="1">
    <citation type="journal article" date="2015" name="Nature">
        <title>Complex archaea that bridge the gap between prokaryotes and eukaryotes.</title>
        <authorList>
            <person name="Spang A."/>
            <person name="Saw J.H."/>
            <person name="Jorgensen S.L."/>
            <person name="Zaremba-Niedzwiedzka K."/>
            <person name="Martijn J."/>
            <person name="Lind A.E."/>
            <person name="van Eijk R."/>
            <person name="Schleper C."/>
            <person name="Guy L."/>
            <person name="Ettema T.J."/>
        </authorList>
    </citation>
    <scope>NUCLEOTIDE SEQUENCE</scope>
</reference>
<accession>A0A0F9MY82</accession>
<evidence type="ECO:0000256" key="1">
    <source>
        <dbReference type="SAM" id="MobiDB-lite"/>
    </source>
</evidence>
<feature type="non-terminal residue" evidence="2">
    <location>
        <position position="87"/>
    </location>
</feature>
<sequence length="87" mass="9862">MGAIHIDQNGDGMALNIQWFTCLDCGWQFLIANEDTATKCFSCKGTNVKQRHENEAFFQERHAQLMEERKSPADQRWSSGIAKALSV</sequence>
<feature type="region of interest" description="Disordered" evidence="1">
    <location>
        <begin position="68"/>
        <end position="87"/>
    </location>
</feature>
<name>A0A0F9MY82_9ZZZZ</name>
<comment type="caution">
    <text evidence="2">The sequence shown here is derived from an EMBL/GenBank/DDBJ whole genome shotgun (WGS) entry which is preliminary data.</text>
</comment>
<evidence type="ECO:0000313" key="2">
    <source>
        <dbReference type="EMBL" id="KKN12260.1"/>
    </source>
</evidence>
<organism evidence="2">
    <name type="scientific">marine sediment metagenome</name>
    <dbReference type="NCBI Taxonomy" id="412755"/>
    <lineage>
        <taxon>unclassified sequences</taxon>
        <taxon>metagenomes</taxon>
        <taxon>ecological metagenomes</taxon>
    </lineage>
</organism>